<feature type="transmembrane region" description="Helical" evidence="1">
    <location>
        <begin position="73"/>
        <end position="91"/>
    </location>
</feature>
<dbReference type="InterPro" id="IPR052712">
    <property type="entry name" value="Acid_resist_chaperone_HdeD"/>
</dbReference>
<feature type="transmembrane region" description="Helical" evidence="1">
    <location>
        <begin position="39"/>
        <end position="61"/>
    </location>
</feature>
<evidence type="ECO:0000256" key="1">
    <source>
        <dbReference type="SAM" id="Phobius"/>
    </source>
</evidence>
<proteinExistence type="predicted"/>
<sequence>MSNSFQTINSSVNHWYIPLIFGITFLICGFYVFSVPLAAYVTLSIFFSASFLFSGITEMFFSLENRTSLQGWGWFLISGLMTTTIGTYLIANPHISMSVLPFVVGITLLFRSFQLLGFAFDLKNMKVAGWSNVVPTSIGGMIFSLLLIFSPIFMGISLVILTGISFILIGTASVMLALDFKKNKKYFRRNRPGIQR</sequence>
<feature type="transmembrane region" description="Helical" evidence="1">
    <location>
        <begin position="12"/>
        <end position="33"/>
    </location>
</feature>
<protein>
    <submittedName>
        <fullName evidence="2">Uncharacterized membrane protein HdeD (DUF308 family)</fullName>
    </submittedName>
</protein>
<feature type="transmembrane region" description="Helical" evidence="1">
    <location>
        <begin position="97"/>
        <end position="120"/>
    </location>
</feature>
<dbReference type="PANTHER" id="PTHR34989:SF1">
    <property type="entry name" value="PROTEIN HDED"/>
    <property type="match status" value="1"/>
</dbReference>
<gene>
    <name evidence="2" type="ORF">J2787_002751</name>
</gene>
<organism evidence="2 3">
    <name type="scientific">Chryseobacterium rhizosphaerae</name>
    <dbReference type="NCBI Taxonomy" id="395937"/>
    <lineage>
        <taxon>Bacteria</taxon>
        <taxon>Pseudomonadati</taxon>
        <taxon>Bacteroidota</taxon>
        <taxon>Flavobacteriia</taxon>
        <taxon>Flavobacteriales</taxon>
        <taxon>Weeksellaceae</taxon>
        <taxon>Chryseobacterium group</taxon>
        <taxon>Chryseobacterium</taxon>
    </lineage>
</organism>
<dbReference type="Proteomes" id="UP001184861">
    <property type="component" value="Unassembled WGS sequence"/>
</dbReference>
<dbReference type="RefSeq" id="WP_309946776.1">
    <property type="nucleotide sequence ID" value="NZ_JAVDQY010000003.1"/>
</dbReference>
<dbReference type="EMBL" id="JAVDQY010000003">
    <property type="protein sequence ID" value="MDR6527359.1"/>
    <property type="molecule type" value="Genomic_DNA"/>
</dbReference>
<dbReference type="Pfam" id="PF03729">
    <property type="entry name" value="DUF308"/>
    <property type="match status" value="2"/>
</dbReference>
<comment type="caution">
    <text evidence="2">The sequence shown here is derived from an EMBL/GenBank/DDBJ whole genome shotgun (WGS) entry which is preliminary data.</text>
</comment>
<keyword evidence="1" id="KW-0472">Membrane</keyword>
<name>A0AAE4C4A5_9FLAO</name>
<reference evidence="2" key="1">
    <citation type="submission" date="2023-07" db="EMBL/GenBank/DDBJ databases">
        <title>Sorghum-associated microbial communities from plants grown in Nebraska, USA.</title>
        <authorList>
            <person name="Schachtman D."/>
        </authorList>
    </citation>
    <scope>NUCLEOTIDE SEQUENCE</scope>
    <source>
        <strain evidence="2">DS2360</strain>
    </source>
</reference>
<evidence type="ECO:0000313" key="3">
    <source>
        <dbReference type="Proteomes" id="UP001184861"/>
    </source>
</evidence>
<evidence type="ECO:0000313" key="2">
    <source>
        <dbReference type="EMBL" id="MDR6527359.1"/>
    </source>
</evidence>
<feature type="transmembrane region" description="Helical" evidence="1">
    <location>
        <begin position="155"/>
        <end position="178"/>
    </location>
</feature>
<keyword evidence="1" id="KW-1133">Transmembrane helix</keyword>
<dbReference type="GO" id="GO:0005886">
    <property type="term" value="C:plasma membrane"/>
    <property type="evidence" value="ECO:0007669"/>
    <property type="project" value="TreeGrafter"/>
</dbReference>
<keyword evidence="1" id="KW-0812">Transmembrane</keyword>
<dbReference type="PANTHER" id="PTHR34989">
    <property type="entry name" value="PROTEIN HDED"/>
    <property type="match status" value="1"/>
</dbReference>
<dbReference type="AlphaFoldDB" id="A0AAE4C4A5"/>
<accession>A0AAE4C4A5</accession>
<dbReference type="InterPro" id="IPR005325">
    <property type="entry name" value="DUF308_memb"/>
</dbReference>
<feature type="transmembrane region" description="Helical" evidence="1">
    <location>
        <begin position="127"/>
        <end position="149"/>
    </location>
</feature>